<accession>A0A9Q3E5J7</accession>
<evidence type="ECO:0000313" key="2">
    <source>
        <dbReference type="Proteomes" id="UP000765509"/>
    </source>
</evidence>
<gene>
    <name evidence="1" type="ORF">O181_056090</name>
</gene>
<organism evidence="1 2">
    <name type="scientific">Austropuccinia psidii MF-1</name>
    <dbReference type="NCBI Taxonomy" id="1389203"/>
    <lineage>
        <taxon>Eukaryota</taxon>
        <taxon>Fungi</taxon>
        <taxon>Dikarya</taxon>
        <taxon>Basidiomycota</taxon>
        <taxon>Pucciniomycotina</taxon>
        <taxon>Pucciniomycetes</taxon>
        <taxon>Pucciniales</taxon>
        <taxon>Sphaerophragmiaceae</taxon>
        <taxon>Austropuccinia</taxon>
    </lineage>
</organism>
<protein>
    <submittedName>
        <fullName evidence="1">Uncharacterized protein</fullName>
    </submittedName>
</protein>
<sequence>MTSNESTEEFSGLADFRICSVVFFILRFFKKLTFTQKDTFPQQLQTFWPTRPVSWASCRFSSVHPHHLTRNDELRINVLPYKQASNQKTREFRRNQQHSCANANLKRLYVFDDDNSHPAPSALSGHPENRETLIHAECSLASLRGFESSSLILWLFFSTSQNITEFLE</sequence>
<dbReference type="AlphaFoldDB" id="A0A9Q3E5J7"/>
<keyword evidence="2" id="KW-1185">Reference proteome</keyword>
<comment type="caution">
    <text evidence="1">The sequence shown here is derived from an EMBL/GenBank/DDBJ whole genome shotgun (WGS) entry which is preliminary data.</text>
</comment>
<dbReference type="EMBL" id="AVOT02025219">
    <property type="protein sequence ID" value="MBW0516375.1"/>
    <property type="molecule type" value="Genomic_DNA"/>
</dbReference>
<reference evidence="1" key="1">
    <citation type="submission" date="2021-03" db="EMBL/GenBank/DDBJ databases">
        <title>Draft genome sequence of rust myrtle Austropuccinia psidii MF-1, a brazilian biotype.</title>
        <authorList>
            <person name="Quecine M.C."/>
            <person name="Pachon D.M.R."/>
            <person name="Bonatelli M.L."/>
            <person name="Correr F.H."/>
            <person name="Franceschini L.M."/>
            <person name="Leite T.F."/>
            <person name="Margarido G.R.A."/>
            <person name="Almeida C.A."/>
            <person name="Ferrarezi J.A."/>
            <person name="Labate C.A."/>
        </authorList>
    </citation>
    <scope>NUCLEOTIDE SEQUENCE</scope>
    <source>
        <strain evidence="1">MF-1</strain>
    </source>
</reference>
<evidence type="ECO:0000313" key="1">
    <source>
        <dbReference type="EMBL" id="MBW0516375.1"/>
    </source>
</evidence>
<proteinExistence type="predicted"/>
<name>A0A9Q3E5J7_9BASI</name>
<dbReference type="Proteomes" id="UP000765509">
    <property type="component" value="Unassembled WGS sequence"/>
</dbReference>